<reference evidence="2" key="1">
    <citation type="journal article" date="2009" name="Genome Res.">
        <title>Comparative genomic analyses of the human fungal pathogens Coccidioides and their relatives.</title>
        <authorList>
            <person name="Sharpton T.J."/>
            <person name="Stajich J.E."/>
            <person name="Rounsley S.D."/>
            <person name="Gardner M.J."/>
            <person name="Wortman J.R."/>
            <person name="Jordar V.S."/>
            <person name="Maiti R."/>
            <person name="Kodira C.D."/>
            <person name="Neafsey D.E."/>
            <person name="Zeng Q."/>
            <person name="Hung C.-Y."/>
            <person name="McMahan C."/>
            <person name="Muszewska A."/>
            <person name="Grynberg M."/>
            <person name="Mandel M.A."/>
            <person name="Kellner E.M."/>
            <person name="Barker B.M."/>
            <person name="Galgiani J.N."/>
            <person name="Orbach M.J."/>
            <person name="Kirkland T.N."/>
            <person name="Cole G.T."/>
            <person name="Henn M.R."/>
            <person name="Birren B.W."/>
            <person name="Taylor J.W."/>
        </authorList>
    </citation>
    <scope>NUCLEOTIDE SEQUENCE [LARGE SCALE GENOMIC DNA]</scope>
    <source>
        <strain evidence="2">UAMH 1704</strain>
    </source>
</reference>
<dbReference type="KEGG" id="ure:UREG_06670"/>
<protein>
    <submittedName>
        <fullName evidence="1">Uncharacterized protein</fullName>
    </submittedName>
</protein>
<dbReference type="Proteomes" id="UP000002058">
    <property type="component" value="Unassembled WGS sequence"/>
</dbReference>
<sequence length="201" mass="22615">MCKTPCPIRAAPNPATEESDVERRIAFPGLFAANTHYPEVAHIVASPSTFLLKPHRQTTDIHHPFTMPSAVKLYAAIDDNDGGVFNHWSFFIDGPQNEGKLVFQAMGSAGRFRFESKNADSRLYPNLIELFYVAEIDAARIKDVQVIAENLPIPDSTPGWNCQDYVLDLFKALERDGLVDKDDDGYRARYSELWRKQDGLA</sequence>
<proteinExistence type="predicted"/>
<dbReference type="OrthoDB" id="37659at2759"/>
<evidence type="ECO:0000313" key="1">
    <source>
        <dbReference type="EMBL" id="EEP81805.1"/>
    </source>
</evidence>
<accession>C4JVS8</accession>
<dbReference type="InterPro" id="IPR046670">
    <property type="entry name" value="DUF6540"/>
</dbReference>
<dbReference type="AlphaFoldDB" id="C4JVS8"/>
<dbReference type="EMBL" id="CH476618">
    <property type="protein sequence ID" value="EEP81805.1"/>
    <property type="molecule type" value="Genomic_DNA"/>
</dbReference>
<dbReference type="eggNOG" id="ENOG502T2KM">
    <property type="taxonomic scope" value="Eukaryota"/>
</dbReference>
<dbReference type="Pfam" id="PF20174">
    <property type="entry name" value="DUF6540"/>
    <property type="match status" value="1"/>
</dbReference>
<dbReference type="OMA" id="ISDYSCQ"/>
<dbReference type="RefSeq" id="XP_002583703.1">
    <property type="nucleotide sequence ID" value="XM_002583657.1"/>
</dbReference>
<name>C4JVS8_UNCRE</name>
<gene>
    <name evidence="1" type="ORF">UREG_06670</name>
</gene>
<keyword evidence="2" id="KW-1185">Reference proteome</keyword>
<evidence type="ECO:0000313" key="2">
    <source>
        <dbReference type="Proteomes" id="UP000002058"/>
    </source>
</evidence>
<dbReference type="GeneID" id="8444077"/>
<dbReference type="VEuPathDB" id="FungiDB:UREG_06670"/>
<organism evidence="1 2">
    <name type="scientific">Uncinocarpus reesii (strain UAMH 1704)</name>
    <dbReference type="NCBI Taxonomy" id="336963"/>
    <lineage>
        <taxon>Eukaryota</taxon>
        <taxon>Fungi</taxon>
        <taxon>Dikarya</taxon>
        <taxon>Ascomycota</taxon>
        <taxon>Pezizomycotina</taxon>
        <taxon>Eurotiomycetes</taxon>
        <taxon>Eurotiomycetidae</taxon>
        <taxon>Onygenales</taxon>
        <taxon>Onygenaceae</taxon>
        <taxon>Uncinocarpus</taxon>
    </lineage>
</organism>
<dbReference type="InParanoid" id="C4JVS8"/>
<dbReference type="HOGENOM" id="CLU_1361318_0_0_1"/>